<dbReference type="SUPFAM" id="SSF55060">
    <property type="entry name" value="GHMP Kinase, C-terminal domain"/>
    <property type="match status" value="1"/>
</dbReference>
<dbReference type="InterPro" id="IPR036554">
    <property type="entry name" value="GHMP_kinase_C_sf"/>
</dbReference>
<dbReference type="STRING" id="84135.GCA_001052115_01497"/>
<evidence type="ECO:0000313" key="8">
    <source>
        <dbReference type="EMBL" id="PMC52736.1"/>
    </source>
</evidence>
<comment type="caution">
    <text evidence="8">The sequence shown here is derived from an EMBL/GenBank/DDBJ whole genome shotgun (WGS) entry which is preliminary data.</text>
</comment>
<dbReference type="RefSeq" id="WP_102189484.1">
    <property type="nucleotide sequence ID" value="NZ_PNGT01000002.1"/>
</dbReference>
<dbReference type="InterPro" id="IPR014721">
    <property type="entry name" value="Ribsml_uS5_D2-typ_fold_subgr"/>
</dbReference>
<accession>A0A2N6SFK8</accession>
<dbReference type="PANTHER" id="PTHR31814">
    <property type="match status" value="1"/>
</dbReference>
<dbReference type="EMBL" id="PNGT01000002">
    <property type="protein sequence ID" value="PMC52736.1"/>
    <property type="molecule type" value="Genomic_DNA"/>
</dbReference>
<protein>
    <recommendedName>
        <fullName evidence="2">phosphomevalonate kinase</fullName>
        <ecNumber evidence="2">2.7.4.2</ecNumber>
    </recommendedName>
</protein>
<evidence type="ECO:0000259" key="7">
    <source>
        <dbReference type="Pfam" id="PF00288"/>
    </source>
</evidence>
<proteinExistence type="predicted"/>
<dbReference type="SUPFAM" id="SSF54211">
    <property type="entry name" value="Ribosomal protein S5 domain 2-like"/>
    <property type="match status" value="1"/>
</dbReference>
<dbReference type="Proteomes" id="UP000235670">
    <property type="component" value="Unassembled WGS sequence"/>
</dbReference>
<evidence type="ECO:0000256" key="5">
    <source>
        <dbReference type="ARBA" id="ARBA00022777"/>
    </source>
</evidence>
<dbReference type="Gene3D" id="3.30.70.890">
    <property type="entry name" value="GHMP kinase, C-terminal domain"/>
    <property type="match status" value="1"/>
</dbReference>
<feature type="domain" description="GHMP kinase N-terminal" evidence="7">
    <location>
        <begin position="76"/>
        <end position="159"/>
    </location>
</feature>
<dbReference type="PANTHER" id="PTHR31814:SF2">
    <property type="entry name" value="PHOSPHOMEVALONATE KINASE"/>
    <property type="match status" value="1"/>
</dbReference>
<dbReference type="GO" id="GO:0004631">
    <property type="term" value="F:phosphomevalonate kinase activity"/>
    <property type="evidence" value="ECO:0007669"/>
    <property type="project" value="UniProtKB-EC"/>
</dbReference>
<sequence>MEQKNNIVHGIAYGKLYLAGEYAILEDYSKALLTSVPQKIVTTIEPNEKTTIFDTLHNITVDLYEENKNFTMIQQFILFLDKYTNSKKTYSVKIYNELHSNNKKYGLGSSGAVLVSIAKAILTFEKIPFDNETIFKLVTLYNLTHNISGSMGDVAASLNEGLTFYQKFNASKLNYIIASKDDIKEIINSPWDGLTIKPIYPKAKITIFARWTGEVVDTKEHVKLWKENKENYSTEYVTFVSTSNKLVEQLVDELESGNESFVLNTINKLRENLHYLESFSNIPMETAAMKNYIASYPAGKQSGSGSGDIVLGFNRSNDNFQLQLNLEQL</sequence>
<keyword evidence="4" id="KW-0547">Nucleotide-binding</keyword>
<dbReference type="AlphaFoldDB" id="A0A2N6SFK8"/>
<evidence type="ECO:0000313" key="9">
    <source>
        <dbReference type="Proteomes" id="UP000235670"/>
    </source>
</evidence>
<evidence type="ECO:0000256" key="3">
    <source>
        <dbReference type="ARBA" id="ARBA00022679"/>
    </source>
</evidence>
<dbReference type="Pfam" id="PF00288">
    <property type="entry name" value="GHMP_kinases_N"/>
    <property type="match status" value="1"/>
</dbReference>
<evidence type="ECO:0000256" key="6">
    <source>
        <dbReference type="ARBA" id="ARBA00022840"/>
    </source>
</evidence>
<comment type="pathway">
    <text evidence="1">Isoprenoid biosynthesis; isopentenyl diphosphate biosynthesis via mevalonate pathway; isopentenyl diphosphate from (R)-mevalonate: step 2/3.</text>
</comment>
<organism evidence="8 9">
    <name type="scientific">Gemella sanguinis</name>
    <dbReference type="NCBI Taxonomy" id="84135"/>
    <lineage>
        <taxon>Bacteria</taxon>
        <taxon>Bacillati</taxon>
        <taxon>Bacillota</taxon>
        <taxon>Bacilli</taxon>
        <taxon>Bacillales</taxon>
        <taxon>Gemellaceae</taxon>
        <taxon>Gemella</taxon>
    </lineage>
</organism>
<evidence type="ECO:0000256" key="2">
    <source>
        <dbReference type="ARBA" id="ARBA00012958"/>
    </source>
</evidence>
<dbReference type="Gene3D" id="3.30.230.10">
    <property type="match status" value="1"/>
</dbReference>
<evidence type="ECO:0000256" key="1">
    <source>
        <dbReference type="ARBA" id="ARBA00005017"/>
    </source>
</evidence>
<evidence type="ECO:0000256" key="4">
    <source>
        <dbReference type="ARBA" id="ARBA00022741"/>
    </source>
</evidence>
<dbReference type="OrthoDB" id="1522677at2"/>
<dbReference type="InterPro" id="IPR020568">
    <property type="entry name" value="Ribosomal_Su5_D2-typ_SF"/>
</dbReference>
<dbReference type="InterPro" id="IPR006204">
    <property type="entry name" value="GHMP_kinase_N_dom"/>
</dbReference>
<keyword evidence="3" id="KW-0808">Transferase</keyword>
<name>A0A2N6SFK8_9BACL</name>
<keyword evidence="5 8" id="KW-0418">Kinase</keyword>
<dbReference type="GO" id="GO:0005524">
    <property type="term" value="F:ATP binding"/>
    <property type="evidence" value="ECO:0007669"/>
    <property type="project" value="UniProtKB-KW"/>
</dbReference>
<reference evidence="8 9" key="1">
    <citation type="submission" date="2017-09" db="EMBL/GenBank/DDBJ databases">
        <title>Bacterial strain isolated from the female urinary microbiota.</title>
        <authorList>
            <person name="Thomas-White K."/>
            <person name="Kumar N."/>
            <person name="Forster S."/>
            <person name="Putonti C."/>
            <person name="Lawley T."/>
            <person name="Wolfe A.J."/>
        </authorList>
    </citation>
    <scope>NUCLEOTIDE SEQUENCE [LARGE SCALE GENOMIC DNA]</scope>
    <source>
        <strain evidence="8 9">UMB0186</strain>
    </source>
</reference>
<gene>
    <name evidence="8" type="ORF">CJ218_02270</name>
</gene>
<dbReference type="InterPro" id="IPR035102">
    <property type="entry name" value="Phosphomevalonate_kinase"/>
</dbReference>
<dbReference type="EC" id="2.7.4.2" evidence="2"/>
<keyword evidence="6" id="KW-0067">ATP-binding</keyword>